<comment type="caution">
    <text evidence="1">The sequence shown here is derived from an EMBL/GenBank/DDBJ whole genome shotgun (WGS) entry which is preliminary data.</text>
</comment>
<evidence type="ECO:0000313" key="2">
    <source>
        <dbReference type="Proteomes" id="UP001221189"/>
    </source>
</evidence>
<sequence length="74" mass="8023">MNTMLKRIAALLEGRHVHIGLPLSQGKAARSDTKSVAAPGTAIGEQDFCDTDISVAWLCETSNKIRIVKRSSTR</sequence>
<evidence type="ECO:0000313" key="1">
    <source>
        <dbReference type="EMBL" id="MDC8772679.1"/>
    </source>
</evidence>
<name>A0ABT5KGU8_9BURK</name>
<reference evidence="1 2" key="1">
    <citation type="submission" date="2022-10" db="EMBL/GenBank/DDBJ databases">
        <title>Paucibacter sp. hw1 Genome sequencing.</title>
        <authorList>
            <person name="Park S."/>
        </authorList>
    </citation>
    <scope>NUCLEOTIDE SEQUENCE [LARGE SCALE GENOMIC DNA]</scope>
    <source>
        <strain evidence="2">hw1</strain>
    </source>
</reference>
<organism evidence="1 2">
    <name type="scientific">Roseateles albus</name>
    <dbReference type="NCBI Taxonomy" id="2987525"/>
    <lineage>
        <taxon>Bacteria</taxon>
        <taxon>Pseudomonadati</taxon>
        <taxon>Pseudomonadota</taxon>
        <taxon>Betaproteobacteria</taxon>
        <taxon>Burkholderiales</taxon>
        <taxon>Sphaerotilaceae</taxon>
        <taxon>Roseateles</taxon>
    </lineage>
</organism>
<dbReference type="EMBL" id="JAQQXT010000008">
    <property type="protein sequence ID" value="MDC8772679.1"/>
    <property type="molecule type" value="Genomic_DNA"/>
</dbReference>
<protein>
    <submittedName>
        <fullName evidence="1">Uncharacterized protein</fullName>
    </submittedName>
</protein>
<dbReference type="Proteomes" id="UP001221189">
    <property type="component" value="Unassembled WGS sequence"/>
</dbReference>
<gene>
    <name evidence="1" type="ORF">PRZ03_13930</name>
</gene>
<keyword evidence="2" id="KW-1185">Reference proteome</keyword>
<accession>A0ABT5KGU8</accession>
<proteinExistence type="predicted"/>